<proteinExistence type="predicted"/>
<gene>
    <name evidence="1" type="ORF">NC653_003809</name>
</gene>
<sequence>MQRNGWLGGRVYAYKGKGVKF</sequence>
<name>A0AAD6RSG7_9ROSI</name>
<accession>A0AAD6RSG7</accession>
<comment type="caution">
    <text evidence="1">The sequence shown here is derived from an EMBL/GenBank/DDBJ whole genome shotgun (WGS) entry which is preliminary data.</text>
</comment>
<dbReference type="AlphaFoldDB" id="A0AAD6RSG7"/>
<reference evidence="1 2" key="1">
    <citation type="journal article" date="2023" name="Mol. Ecol. Resour.">
        <title>Chromosome-level genome assembly of a triploid poplar Populus alba 'Berolinensis'.</title>
        <authorList>
            <person name="Chen S."/>
            <person name="Yu Y."/>
            <person name="Wang X."/>
            <person name="Wang S."/>
            <person name="Zhang T."/>
            <person name="Zhou Y."/>
            <person name="He R."/>
            <person name="Meng N."/>
            <person name="Wang Y."/>
            <person name="Liu W."/>
            <person name="Liu Z."/>
            <person name="Liu J."/>
            <person name="Guo Q."/>
            <person name="Huang H."/>
            <person name="Sederoff R.R."/>
            <person name="Wang G."/>
            <person name="Qu G."/>
            <person name="Chen S."/>
        </authorList>
    </citation>
    <scope>NUCLEOTIDE SEQUENCE [LARGE SCALE GENOMIC DNA]</scope>
    <source>
        <strain evidence="1">SC-2020</strain>
    </source>
</reference>
<protein>
    <submittedName>
        <fullName evidence="1">Uncharacterized protein</fullName>
    </submittedName>
</protein>
<dbReference type="EMBL" id="JAQIZT010000001">
    <property type="protein sequence ID" value="KAJ7014311.1"/>
    <property type="molecule type" value="Genomic_DNA"/>
</dbReference>
<evidence type="ECO:0000313" key="2">
    <source>
        <dbReference type="Proteomes" id="UP001164929"/>
    </source>
</evidence>
<organism evidence="1 2">
    <name type="scientific">Populus alba x Populus x berolinensis</name>
    <dbReference type="NCBI Taxonomy" id="444605"/>
    <lineage>
        <taxon>Eukaryota</taxon>
        <taxon>Viridiplantae</taxon>
        <taxon>Streptophyta</taxon>
        <taxon>Embryophyta</taxon>
        <taxon>Tracheophyta</taxon>
        <taxon>Spermatophyta</taxon>
        <taxon>Magnoliopsida</taxon>
        <taxon>eudicotyledons</taxon>
        <taxon>Gunneridae</taxon>
        <taxon>Pentapetalae</taxon>
        <taxon>rosids</taxon>
        <taxon>fabids</taxon>
        <taxon>Malpighiales</taxon>
        <taxon>Salicaceae</taxon>
        <taxon>Saliceae</taxon>
        <taxon>Populus</taxon>
    </lineage>
</organism>
<keyword evidence="2" id="KW-1185">Reference proteome</keyword>
<evidence type="ECO:0000313" key="1">
    <source>
        <dbReference type="EMBL" id="KAJ7014311.1"/>
    </source>
</evidence>
<dbReference type="Proteomes" id="UP001164929">
    <property type="component" value="Chromosome 1"/>
</dbReference>